<dbReference type="InterPro" id="IPR002048">
    <property type="entry name" value="EF_hand_dom"/>
</dbReference>
<gene>
    <name evidence="8" type="ORF">R3I93_012570</name>
</gene>
<evidence type="ECO:0000259" key="7">
    <source>
        <dbReference type="PROSITE" id="PS50222"/>
    </source>
</evidence>
<dbReference type="Gene3D" id="1.10.238.10">
    <property type="entry name" value="EF-hand"/>
    <property type="match status" value="1"/>
</dbReference>
<evidence type="ECO:0000256" key="6">
    <source>
        <dbReference type="SAM" id="MobiDB-lite"/>
    </source>
</evidence>
<feature type="coiled-coil region" evidence="5">
    <location>
        <begin position="1166"/>
        <end position="1193"/>
    </location>
</feature>
<dbReference type="GO" id="GO:0097431">
    <property type="term" value="C:mitotic spindle pole"/>
    <property type="evidence" value="ECO:0007669"/>
    <property type="project" value="TreeGrafter"/>
</dbReference>
<dbReference type="GO" id="GO:0051642">
    <property type="term" value="P:centrosome localization"/>
    <property type="evidence" value="ECO:0007669"/>
    <property type="project" value="TreeGrafter"/>
</dbReference>
<feature type="compositionally biased region" description="Basic and acidic residues" evidence="6">
    <location>
        <begin position="727"/>
        <end position="742"/>
    </location>
</feature>
<dbReference type="PANTHER" id="PTHR18905">
    <property type="entry name" value="NINEIN"/>
    <property type="match status" value="1"/>
</dbReference>
<dbReference type="SUPFAM" id="SSF47473">
    <property type="entry name" value="EF-hand"/>
    <property type="match status" value="1"/>
</dbReference>
<dbReference type="GO" id="GO:0097539">
    <property type="term" value="C:ciliary transition fiber"/>
    <property type="evidence" value="ECO:0007669"/>
    <property type="project" value="TreeGrafter"/>
</dbReference>
<dbReference type="PROSITE" id="PS50222">
    <property type="entry name" value="EF_HAND_2"/>
    <property type="match status" value="1"/>
</dbReference>
<keyword evidence="4" id="KW-0206">Cytoskeleton</keyword>
<evidence type="ECO:0000256" key="1">
    <source>
        <dbReference type="ARBA" id="ARBA00004300"/>
    </source>
</evidence>
<feature type="coiled-coil region" evidence="5">
    <location>
        <begin position="1874"/>
        <end position="1908"/>
    </location>
</feature>
<feature type="region of interest" description="Disordered" evidence="6">
    <location>
        <begin position="1432"/>
        <end position="1455"/>
    </location>
</feature>
<keyword evidence="9" id="KW-1185">Reference proteome</keyword>
<dbReference type="InterPro" id="IPR011992">
    <property type="entry name" value="EF-hand-dom_pair"/>
</dbReference>
<keyword evidence="3" id="KW-0597">Phosphoprotein</keyword>
<evidence type="ECO:0000313" key="9">
    <source>
        <dbReference type="Proteomes" id="UP001364617"/>
    </source>
</evidence>
<name>A0AAN9CXB2_9TELE</name>
<feature type="coiled-coil region" evidence="5">
    <location>
        <begin position="1610"/>
        <end position="1675"/>
    </location>
</feature>
<protein>
    <recommendedName>
        <fullName evidence="7">EF-hand domain-containing protein</fullName>
    </recommendedName>
</protein>
<dbReference type="GO" id="GO:0005814">
    <property type="term" value="C:centriole"/>
    <property type="evidence" value="ECO:0007669"/>
    <property type="project" value="TreeGrafter"/>
</dbReference>
<feature type="region of interest" description="Disordered" evidence="6">
    <location>
        <begin position="557"/>
        <end position="588"/>
    </location>
</feature>
<comment type="caution">
    <text evidence="8">The sequence shown here is derived from an EMBL/GenBank/DDBJ whole genome shotgun (WGS) entry which is preliminary data.</text>
</comment>
<feature type="region of interest" description="Disordered" evidence="6">
    <location>
        <begin position="1678"/>
        <end position="1697"/>
    </location>
</feature>
<keyword evidence="5" id="KW-0175">Coiled coil</keyword>
<feature type="compositionally biased region" description="Acidic residues" evidence="6">
    <location>
        <begin position="126"/>
        <end position="137"/>
    </location>
</feature>
<feature type="compositionally biased region" description="Polar residues" evidence="6">
    <location>
        <begin position="577"/>
        <end position="588"/>
    </location>
</feature>
<reference evidence="8 9" key="1">
    <citation type="submission" date="2024-02" db="EMBL/GenBank/DDBJ databases">
        <title>Chromosome-level genome assembly of the Eurasian Minnow (Phoxinus phoxinus).</title>
        <authorList>
            <person name="Oriowo T.O."/>
            <person name="Martin S."/>
            <person name="Stange M."/>
            <person name="Chrysostomakis Y."/>
            <person name="Brown T."/>
            <person name="Winkler S."/>
            <person name="Kukowka S."/>
            <person name="Myers E.W."/>
            <person name="Bohne A."/>
        </authorList>
    </citation>
    <scope>NUCLEOTIDE SEQUENCE [LARGE SCALE GENOMIC DNA]</scope>
    <source>
        <strain evidence="8">ZFMK-TIS-60720</strain>
        <tissue evidence="8">Whole Organism</tissue>
    </source>
</reference>
<dbReference type="Proteomes" id="UP001364617">
    <property type="component" value="Unassembled WGS sequence"/>
</dbReference>
<feature type="compositionally biased region" description="Basic and acidic residues" evidence="6">
    <location>
        <begin position="1437"/>
        <end position="1446"/>
    </location>
</feature>
<feature type="compositionally biased region" description="Low complexity" evidence="6">
    <location>
        <begin position="1682"/>
        <end position="1696"/>
    </location>
</feature>
<feature type="domain" description="EF-hand" evidence="7">
    <location>
        <begin position="7"/>
        <end position="42"/>
    </location>
</feature>
<feature type="coiled-coil region" evidence="5">
    <location>
        <begin position="2053"/>
        <end position="2129"/>
    </location>
</feature>
<comment type="subcellular location">
    <subcellularLocation>
        <location evidence="1">Cytoplasm</location>
        <location evidence="1">Cytoskeleton</location>
        <location evidence="1">Microtubule organizing center</location>
        <location evidence="1">Centrosome</location>
    </subcellularLocation>
</comment>
<dbReference type="EMBL" id="JAYKXH010000013">
    <property type="protein sequence ID" value="KAK7148280.1"/>
    <property type="molecule type" value="Genomic_DNA"/>
</dbReference>
<feature type="compositionally biased region" description="Basic and acidic residues" evidence="6">
    <location>
        <begin position="694"/>
        <end position="720"/>
    </location>
</feature>
<evidence type="ECO:0000256" key="5">
    <source>
        <dbReference type="SAM" id="Coils"/>
    </source>
</evidence>
<dbReference type="GO" id="GO:0090222">
    <property type="term" value="P:centrosome-templated microtubule nucleation"/>
    <property type="evidence" value="ECO:0007669"/>
    <property type="project" value="TreeGrafter"/>
</dbReference>
<dbReference type="GO" id="GO:0000242">
    <property type="term" value="C:pericentriolar material"/>
    <property type="evidence" value="ECO:0007669"/>
    <property type="project" value="TreeGrafter"/>
</dbReference>
<keyword evidence="2" id="KW-0963">Cytoplasm</keyword>
<evidence type="ECO:0000256" key="3">
    <source>
        <dbReference type="ARBA" id="ARBA00022553"/>
    </source>
</evidence>
<feature type="coiled-coil region" evidence="5">
    <location>
        <begin position="1937"/>
        <end position="2006"/>
    </location>
</feature>
<accession>A0AAN9CXB2</accession>
<sequence length="2155" mass="249799">MDGARDQYEERLKEVFESFDGSGLGSLSPEELTDLCRALQLEENTLNTLLHTLLQDQISARVDFEQFKDVLILVLSSTNTDDPEECLEQPDSPEVQPRFVKGSKRYGRRTAPEFIHTHTDSHAQAEDEEEKDEDAQESDDRTVPRKRERWNADMSISEEFEAEGQMHLWNPDEPSTPQGNAVPLCDLEERLQNACHQLSLPINGMATLQQLHALCQRIGIEVGEDLLQGADESVMDVQEFISCIINHSKPPTPSVSTPYRQLKRHHSTQFDESGRRISCALSSTIGLRVFSDLDDGSGHAPVENLLYRWMEEGVDNSSEILQALDFNLEGKVNLSELTVALENELLSTKNSIHQAALVSFKAEIRHLLECVDLERREKERIRFDLDKAEKLKSQLASEVDDHHAAIERNNELNLRKLEQEYKESMTALKAELSREVELVQQQASQQREELEQGIGKMKDDETFLREHLTLTIKENGRLESELIETTEKLVEAENQLNKVQKNLDGVLKEKFGDLDPDSAEFYQQEERLRHLRRNYEEQCRELQDRIDELEAQLEEYQISGHTPSTRPGLSLSDELASKSSDPGSQERQPLNMSLETEMLLEQHQQEIENIRAMVYEEKRSAEEERSRLSLQHQQEVQVLREEISRELDRANRLEQDISAHHTLHQQELHSLTQEAQEARSRAEQLEAQVQVLEEKQTAHEEQSRVHAEEMSLRESKHQEALEASLQEQRERLQEEKEREEKRLTEQWKQEQKSYEEVLSAQLEEMQQRTEQKCVELEKRLREEWEREKQELEEISKEALQVALEERERRLEEWEREKQELEEISKEALQAALEVREQGLEEWEREKQEFEETSKEALQAVLEERERMLKEEWEREKQELEEISKEALQAVLEERLERERRLRQQWDEERASLENKHHALLLQRLQEEREHLRTQQEENKSIIIEHWERERAQMEKQHEEALQACLEQEREILQVEREEQERRWQQALNEEQGRMEEAHRKAMQELCAKHSEERERISSLLEKLRTDIAEQRRELEKQFSQRLEEVEVRFNGDQEAVSKRFEADVHKLEQHYQSEIAALAQQHSADRAHWEEESEAATKEAEQQWKLLREALKTENQCLELAHAQDIKALTDKNLQLQAELEVFVSAARAKEIELSRQLNELHKDRMDAKDLLLAQAENKATELEEMLKQAVDDFIQERAELQWSLSALESRRGEVLSFTESMELKGTIQEGEELLCQKLKDERKALLAERDTLALRVVQLEGIVLQLTGTTGEPSAETLGEPCLESTEGIHAESIGENCEETSKESTVQPFGELNQYTCTESTDEVSPKHLICEESSVNRDDEEEAAIMDEVTDSGLGDPQQHGCLEIGVTNDITLNSCADELDMPDVKSNNSGTETPDCACLIEEKEKTAENLSNPGVDGSEDAALNEELQNAERNSTESQRDDTSEMSEEGILNGKEIEAQILVENEASYNQESLQHHESPCTDDTLIEYNCKPLELVIEDNPVVGISISSLENEFTAFANKVCSLTTVDTELDKVADFRDVCIQEILDLQETVLQYSKAAEGTSSHLQSPKWQYLDRENIIHQVPNLFDQMEASIKDVQLAELKICFEQSIQENLQLVERNRNLEERVKCLEGKMHVVLDLHKQQASVLEKTAQLRVENSKLKVLLQELDKQDKVPQWDSDSSDTSNNSSSNSQLKEKIAAVAELKFFCTEFEKQNLQLRRELADLQDKSLRIHEQMQERRSEVCRLAKENFILRHKISTVREEDLRENQDDLRLQHMKQGKRSVQALRRQLSEPRRLGQQLEEENILLQPNADHVLRHALQEVMRHHDSSTNEKNGFCDREEIVSRTEKELLRSELNRCIEKVMSLDSSLQTLTQQNVRLKSDLRITQQERDALKQEVISLHKKVQYANERLLEVSVVSAGQQQGRRVWAELSGLMEAEHASLTEKNQQLKRQMSEMSSELQMSKDQIRHLEALSVKQRGLVKTADQEKSALKHELEALHTQLLSTRNKAHLSAVLPSSPLQFPGEQRGQHYSDGPDFNMQQDEREVALLQMEDRMSEVELMLRNLKLLLQEKVSQLKEQLIRNSESDVLIKDLYVENAQLLKTLEKTEQRQKVAEKKNFLLEEKISSLNKIVRDLGPSPLTPAPYHFTRS</sequence>
<evidence type="ECO:0000313" key="8">
    <source>
        <dbReference type="EMBL" id="KAK7148280.1"/>
    </source>
</evidence>
<dbReference type="PANTHER" id="PTHR18905:SF11">
    <property type="entry name" value="NINEIN"/>
    <property type="match status" value="1"/>
</dbReference>
<evidence type="ECO:0000256" key="2">
    <source>
        <dbReference type="ARBA" id="ARBA00022490"/>
    </source>
</evidence>
<dbReference type="GO" id="GO:0005509">
    <property type="term" value="F:calcium ion binding"/>
    <property type="evidence" value="ECO:0007669"/>
    <property type="project" value="InterPro"/>
</dbReference>
<feature type="region of interest" description="Disordered" evidence="6">
    <location>
        <begin position="110"/>
        <end position="150"/>
    </location>
</feature>
<dbReference type="GO" id="GO:0034454">
    <property type="term" value="P:microtubule anchoring at centrosome"/>
    <property type="evidence" value="ECO:0007669"/>
    <property type="project" value="TreeGrafter"/>
</dbReference>
<proteinExistence type="predicted"/>
<feature type="region of interest" description="Disordered" evidence="6">
    <location>
        <begin position="694"/>
        <end position="742"/>
    </location>
</feature>
<evidence type="ECO:0000256" key="4">
    <source>
        <dbReference type="ARBA" id="ARBA00023212"/>
    </source>
</evidence>
<organism evidence="8 9">
    <name type="scientific">Phoxinus phoxinus</name>
    <name type="common">Eurasian minnow</name>
    <dbReference type="NCBI Taxonomy" id="58324"/>
    <lineage>
        <taxon>Eukaryota</taxon>
        <taxon>Metazoa</taxon>
        <taxon>Chordata</taxon>
        <taxon>Craniata</taxon>
        <taxon>Vertebrata</taxon>
        <taxon>Euteleostomi</taxon>
        <taxon>Actinopterygii</taxon>
        <taxon>Neopterygii</taxon>
        <taxon>Teleostei</taxon>
        <taxon>Ostariophysi</taxon>
        <taxon>Cypriniformes</taxon>
        <taxon>Leuciscidae</taxon>
        <taxon>Phoxininae</taxon>
        <taxon>Phoxinus</taxon>
    </lineage>
</organism>
<feature type="compositionally biased region" description="Basic and acidic residues" evidence="6">
    <location>
        <begin position="115"/>
        <end position="125"/>
    </location>
</feature>
<feature type="compositionally biased region" description="Basic and acidic residues" evidence="6">
    <location>
        <begin position="138"/>
        <end position="150"/>
    </location>
</feature>